<reference evidence="2" key="1">
    <citation type="submission" date="2020-06" db="EMBL/GenBank/DDBJ databases">
        <title>Unique genomic features of the anaerobic methanotrophic archaea.</title>
        <authorList>
            <person name="Chadwick G.L."/>
            <person name="Skennerton C.T."/>
            <person name="Laso-Perez R."/>
            <person name="Leu A.O."/>
            <person name="Speth D.R."/>
            <person name="Yu H."/>
            <person name="Morgan-Lang C."/>
            <person name="Hatzenpichler R."/>
            <person name="Goudeau D."/>
            <person name="Malmstrom R."/>
            <person name="Brazelton W.J."/>
            <person name="Woyke T."/>
            <person name="Hallam S.J."/>
            <person name="Tyson G.W."/>
            <person name="Wegener G."/>
            <person name="Boetius A."/>
            <person name="Orphan V."/>
        </authorList>
    </citation>
    <scope>NUCLEOTIDE SEQUENCE</scope>
</reference>
<evidence type="ECO:0000313" key="2">
    <source>
        <dbReference type="EMBL" id="QNO49534.1"/>
    </source>
</evidence>
<proteinExistence type="predicted"/>
<dbReference type="PANTHER" id="PTHR47515">
    <property type="entry name" value="LOW CALCIUM RESPONSE LOCUS PROTEIN T"/>
    <property type="match status" value="1"/>
</dbReference>
<feature type="domain" description="Integrase catalytic" evidence="1">
    <location>
        <begin position="144"/>
        <end position="322"/>
    </location>
</feature>
<dbReference type="PANTHER" id="PTHR47515:SF2">
    <property type="entry name" value="INTEGRASE CORE DOMAIN PROTEIN"/>
    <property type="match status" value="1"/>
</dbReference>
<dbReference type="InterPro" id="IPR036397">
    <property type="entry name" value="RNaseH_sf"/>
</dbReference>
<dbReference type="SUPFAM" id="SSF53098">
    <property type="entry name" value="Ribonuclease H-like"/>
    <property type="match status" value="1"/>
</dbReference>
<evidence type="ECO:0000259" key="1">
    <source>
        <dbReference type="PROSITE" id="PS50994"/>
    </source>
</evidence>
<dbReference type="EMBL" id="MT631382">
    <property type="protein sequence ID" value="QNO49534.1"/>
    <property type="molecule type" value="Genomic_DNA"/>
</dbReference>
<dbReference type="PROSITE" id="PS50994">
    <property type="entry name" value="INTEGRASE"/>
    <property type="match status" value="1"/>
</dbReference>
<protein>
    <recommendedName>
        <fullName evidence="1">Integrase catalytic domain-containing protein</fullName>
    </recommendedName>
</protein>
<gene>
    <name evidence="2" type="ORF">HIGBABBE_00007</name>
</gene>
<name>A0A7G9YNF0_9EURY</name>
<dbReference type="AlphaFoldDB" id="A0A7G9YNF0"/>
<organism evidence="2">
    <name type="scientific">Candidatus Methanogaster sp. ANME-2c ERB4</name>
    <dbReference type="NCBI Taxonomy" id="2759911"/>
    <lineage>
        <taxon>Archaea</taxon>
        <taxon>Methanobacteriati</taxon>
        <taxon>Methanobacteriota</taxon>
        <taxon>Stenosarchaea group</taxon>
        <taxon>Methanomicrobia</taxon>
        <taxon>Methanosarcinales</taxon>
        <taxon>ANME-2 cluster</taxon>
        <taxon>Candidatus Methanogasteraceae</taxon>
        <taxon>Candidatus Methanogaster</taxon>
    </lineage>
</organism>
<dbReference type="GO" id="GO:0015074">
    <property type="term" value="P:DNA integration"/>
    <property type="evidence" value="ECO:0007669"/>
    <property type="project" value="InterPro"/>
</dbReference>
<sequence length="413" mass="48257">MDIDEQERIDAVNRHLKGDKSVDICKDANRSKKWLIGWVNRFKTGEEEWYKSQSRAPKQHGRKTNEEIESVIVNIRKALMEGNDHESKYLGVGADTIQYRMNKLGFSDDEIPSASTIKRIVKGHGLKVNKRERYKRIKSKKRYTLLNPTQIDEMYQVDFVGPRFIKGYGPISSLHLIDVVSNRVHVEQFNSKSMDNVIAFLIRHLSGNPIPRYLQLDNGMSFIGNLNPNNPRRFSRFVRLCLYVGIEVVFIAPSCPWMNGSIESFNGWFGSKFWDKDIFADLEDMRTMSLHFVDQYNDLSTWKKRDKGLEHIKPVRMLKNAAEIDLDKLPLTEGQVHFIRQVDTEGQINVLNEDFKVGEEFISEYVWSTVCTRKQKMEAYYRAQDQNVAMLIKEFDYTLSVEVEHIRNDIWKT</sequence>
<dbReference type="Pfam" id="PF13683">
    <property type="entry name" value="rve_3"/>
    <property type="match status" value="1"/>
</dbReference>
<dbReference type="GO" id="GO:0003676">
    <property type="term" value="F:nucleic acid binding"/>
    <property type="evidence" value="ECO:0007669"/>
    <property type="project" value="InterPro"/>
</dbReference>
<dbReference type="SUPFAM" id="SSF46689">
    <property type="entry name" value="Homeodomain-like"/>
    <property type="match status" value="1"/>
</dbReference>
<dbReference type="InterPro" id="IPR009057">
    <property type="entry name" value="Homeodomain-like_sf"/>
</dbReference>
<accession>A0A7G9YNF0</accession>
<dbReference type="Gene3D" id="3.30.420.10">
    <property type="entry name" value="Ribonuclease H-like superfamily/Ribonuclease H"/>
    <property type="match status" value="1"/>
</dbReference>
<dbReference type="InterPro" id="IPR001584">
    <property type="entry name" value="Integrase_cat-core"/>
</dbReference>
<dbReference type="InterPro" id="IPR012337">
    <property type="entry name" value="RNaseH-like_sf"/>
</dbReference>